<dbReference type="HOGENOM" id="CLU_017290_0_0_6"/>
<dbReference type="GO" id="GO:0004356">
    <property type="term" value="F:glutamine synthetase activity"/>
    <property type="evidence" value="ECO:0007669"/>
    <property type="project" value="InterPro"/>
</dbReference>
<evidence type="ECO:0000313" key="5">
    <source>
        <dbReference type="EMBL" id="AEW74489.1"/>
    </source>
</evidence>
<dbReference type="Proteomes" id="UP000007838">
    <property type="component" value="Chromosome"/>
</dbReference>
<evidence type="ECO:0000313" key="6">
    <source>
        <dbReference type="Proteomes" id="UP000007838"/>
    </source>
</evidence>
<organism evidence="5 6">
    <name type="scientific">Enterobacter ludwigii</name>
    <dbReference type="NCBI Taxonomy" id="299767"/>
    <lineage>
        <taxon>Bacteria</taxon>
        <taxon>Pseudomonadati</taxon>
        <taxon>Pseudomonadota</taxon>
        <taxon>Gammaproteobacteria</taxon>
        <taxon>Enterobacterales</taxon>
        <taxon>Enterobacteriaceae</taxon>
        <taxon>Enterobacter</taxon>
        <taxon>Enterobacter cloacae complex</taxon>
    </lineage>
</organism>
<protein>
    <submittedName>
        <fullName evidence="5">Gamma-glutamylputrescine synthetase</fullName>
    </submittedName>
</protein>
<dbReference type="KEGG" id="eec:EcWSU1_03061"/>
<dbReference type="SUPFAM" id="SSF55931">
    <property type="entry name" value="Glutamine synthetase/guanido kinase"/>
    <property type="match status" value="1"/>
</dbReference>
<dbReference type="PANTHER" id="PTHR43785:SF12">
    <property type="entry name" value="TYPE-1 GLUTAMINE SYNTHETASE 2"/>
    <property type="match status" value="1"/>
</dbReference>
<name>G8LJU1_9ENTR</name>
<dbReference type="Gene3D" id="3.30.590.10">
    <property type="entry name" value="Glutamine synthetase/guanido kinase, catalytic domain"/>
    <property type="match status" value="1"/>
</dbReference>
<dbReference type="eggNOG" id="COG0174">
    <property type="taxonomic scope" value="Bacteria"/>
</dbReference>
<dbReference type="EMBL" id="CP002886">
    <property type="protein sequence ID" value="AEW74489.1"/>
    <property type="molecule type" value="Genomic_DNA"/>
</dbReference>
<comment type="similarity">
    <text evidence="2 3">Belongs to the glutamine synthetase family.</text>
</comment>
<dbReference type="Pfam" id="PF00120">
    <property type="entry name" value="Gln-synt_C"/>
    <property type="match status" value="1"/>
</dbReference>
<evidence type="ECO:0000256" key="1">
    <source>
        <dbReference type="ARBA" id="ARBA00022598"/>
    </source>
</evidence>
<keyword evidence="1" id="KW-0436">Ligase</keyword>
<dbReference type="InterPro" id="IPR008146">
    <property type="entry name" value="Gln_synth_cat_dom"/>
</dbReference>
<evidence type="ECO:0000259" key="4">
    <source>
        <dbReference type="PROSITE" id="PS51987"/>
    </source>
</evidence>
<feature type="domain" description="GS catalytic" evidence="4">
    <location>
        <begin position="155"/>
        <end position="468"/>
    </location>
</feature>
<dbReference type="PROSITE" id="PS51987">
    <property type="entry name" value="GS_CATALYTIC"/>
    <property type="match status" value="1"/>
</dbReference>
<dbReference type="PANTHER" id="PTHR43785">
    <property type="entry name" value="GAMMA-GLUTAMYLPUTRESCINE SYNTHETASE"/>
    <property type="match status" value="1"/>
</dbReference>
<proteinExistence type="inferred from homology"/>
<evidence type="ECO:0000256" key="2">
    <source>
        <dbReference type="PROSITE-ProRule" id="PRU01331"/>
    </source>
</evidence>
<sequence length="468" mass="52480">MTMNSIMNAFFLKNIRPYFNFPGLSLPTALNAGLWLDDKLDAMQHNLSLEVADYLERYPQTKHIDVYLNDINGIMRGKRLSVESMLNLEKGCYFPLSVYSMDHKGKIAAPLDDEPDRLCVPVGGSLRPCSQDPQHNAQILLTMKESDGKPCPLEPKVILQNVLARFHQHGLFPVIAPEIEFYLTGRGTQDPQNQGCFHMDTSTAHAALFDELEQLAHLQRIPLTGIVAEAESGQFELNLKHSHRVVEVCDNVLALRRLTRYVAEKQGLQANFMAKPFSQQSGSGLHFHFSLNDIHGENVFASPVEALNSMMRLCIAGQLALVPASIAILAPGVNAFRRLRKNLTEPLFNSWGYNTRSAALRIPCSDDHNRRIEYRLAGADANPYLVAATLLSGMLYGLENFDEQDLPEPQQDGPDLPLFQQEAIETFARCQYLTDSLGEAFCQQWVACKLSELDWFESIVTREESSLA</sequence>
<dbReference type="AlphaFoldDB" id="G8LJU1"/>
<dbReference type="InterPro" id="IPR014746">
    <property type="entry name" value="Gln_synth/guanido_kin_cat_dom"/>
</dbReference>
<evidence type="ECO:0000256" key="3">
    <source>
        <dbReference type="RuleBase" id="RU000384"/>
    </source>
</evidence>
<dbReference type="SMART" id="SM01230">
    <property type="entry name" value="Gln-synt_C"/>
    <property type="match status" value="1"/>
</dbReference>
<gene>
    <name evidence="5" type="primary">puuA</name>
    <name evidence="5" type="ORF">EcWSU1_03061</name>
</gene>
<dbReference type="GO" id="GO:0006598">
    <property type="term" value="P:polyamine catabolic process"/>
    <property type="evidence" value="ECO:0007669"/>
    <property type="project" value="TreeGrafter"/>
</dbReference>
<accession>G8LJU1</accession>
<reference evidence="5 6" key="1">
    <citation type="journal article" date="2011" name="Stand. Genomic Sci.">
        <title>Complete genome of the onion pathogen Enterobacter cloacae EcWSU1.</title>
        <authorList>
            <person name="Humann J.L."/>
            <person name="Wildung M."/>
            <person name="Cheng C.H."/>
            <person name="Lee T."/>
            <person name="Stewart J.E."/>
            <person name="Drew J.C."/>
            <person name="Triplett E.W."/>
            <person name="Main D."/>
            <person name="Schroeder B.K."/>
        </authorList>
    </citation>
    <scope>NUCLEOTIDE SEQUENCE [LARGE SCALE GENOMIC DNA]</scope>
    <source>
        <strain evidence="5 6">EcWSU1</strain>
    </source>
</reference>
<dbReference type="GO" id="GO:0006542">
    <property type="term" value="P:glutamine biosynthetic process"/>
    <property type="evidence" value="ECO:0007669"/>
    <property type="project" value="TreeGrafter"/>
</dbReference>